<reference evidence="2 3" key="1">
    <citation type="journal article" date="2019" name="Sci. Rep.">
        <title>A multi-omics analysis of the grapevine pathogen Lasiodiplodia theobromae reveals that temperature affects the expression of virulence- and pathogenicity-related genes.</title>
        <authorList>
            <person name="Felix C."/>
            <person name="Meneses R."/>
            <person name="Goncalves M.F.M."/>
            <person name="Tilleman L."/>
            <person name="Duarte A.S."/>
            <person name="Jorrin-Novo J.V."/>
            <person name="Van de Peer Y."/>
            <person name="Deforce D."/>
            <person name="Van Nieuwerburgh F."/>
            <person name="Esteves A.C."/>
            <person name="Alves A."/>
        </authorList>
    </citation>
    <scope>NUCLEOTIDE SEQUENCE [LARGE SCALE GENOMIC DNA]</scope>
    <source>
        <strain evidence="2 3">LA-SOL3</strain>
    </source>
</reference>
<dbReference type="Proteomes" id="UP000325902">
    <property type="component" value="Unassembled WGS sequence"/>
</dbReference>
<evidence type="ECO:0000313" key="3">
    <source>
        <dbReference type="Proteomes" id="UP000325902"/>
    </source>
</evidence>
<dbReference type="AlphaFoldDB" id="A0A5N5D6R3"/>
<gene>
    <name evidence="2" type="ORF">DBV05_g8033</name>
</gene>
<feature type="compositionally biased region" description="Basic and acidic residues" evidence="1">
    <location>
        <begin position="328"/>
        <end position="338"/>
    </location>
</feature>
<organism evidence="2 3">
    <name type="scientific">Lasiodiplodia theobromae</name>
    <dbReference type="NCBI Taxonomy" id="45133"/>
    <lineage>
        <taxon>Eukaryota</taxon>
        <taxon>Fungi</taxon>
        <taxon>Dikarya</taxon>
        <taxon>Ascomycota</taxon>
        <taxon>Pezizomycotina</taxon>
        <taxon>Dothideomycetes</taxon>
        <taxon>Dothideomycetes incertae sedis</taxon>
        <taxon>Botryosphaeriales</taxon>
        <taxon>Botryosphaeriaceae</taxon>
        <taxon>Lasiodiplodia</taxon>
    </lineage>
</organism>
<protein>
    <submittedName>
        <fullName evidence="2">Uncharacterized protein</fullName>
    </submittedName>
</protein>
<proteinExistence type="predicted"/>
<accession>A0A5N5D6R3</accession>
<sequence length="369" mass="41252">MSRQPQSAQRHPSSASPAHPETELHPAKENCLSGPLQKLSTTPLHLREPRSPTMPAATPEAGVANGPEDRGSGAERSITELPQPMIDRIWELVKLVGSVPYRIWELLKLPQLSLYFIGDWWRERCPGQSLREDFPQPVAFPAEEFQERLQEEPLERFVRLNVIDKRSDGMEDRPGNDVWATFDLNFKETPGTAPFILVSESVYGDAKPAGFKAYDDARHPPIPAKNADGSQMKFLGEFHARWSPVGSINGYAHQQIFLLAGKSIMSKCVLVSADSPFDVLIGYGTIKKHRLDTAWTIANAINEQGHGQGGRRDGGSRVNHDAVKEKKLVLDAHKKDQFRLQQSIEKAREKNRKSKKTGEAKEKSKARGQ</sequence>
<feature type="region of interest" description="Disordered" evidence="1">
    <location>
        <begin position="1"/>
        <end position="78"/>
    </location>
</feature>
<feature type="region of interest" description="Disordered" evidence="1">
    <location>
        <begin position="328"/>
        <end position="369"/>
    </location>
</feature>
<comment type="caution">
    <text evidence="2">The sequence shown here is derived from an EMBL/GenBank/DDBJ whole genome shotgun (WGS) entry which is preliminary data.</text>
</comment>
<feature type="compositionally biased region" description="Polar residues" evidence="1">
    <location>
        <begin position="1"/>
        <end position="16"/>
    </location>
</feature>
<feature type="compositionally biased region" description="Basic and acidic residues" evidence="1">
    <location>
        <begin position="356"/>
        <end position="369"/>
    </location>
</feature>
<keyword evidence="3" id="KW-1185">Reference proteome</keyword>
<evidence type="ECO:0000256" key="1">
    <source>
        <dbReference type="SAM" id="MobiDB-lite"/>
    </source>
</evidence>
<dbReference type="EMBL" id="VCHE01000061">
    <property type="protein sequence ID" value="KAB2573311.1"/>
    <property type="molecule type" value="Genomic_DNA"/>
</dbReference>
<name>A0A5N5D6R3_9PEZI</name>
<evidence type="ECO:0000313" key="2">
    <source>
        <dbReference type="EMBL" id="KAB2573311.1"/>
    </source>
</evidence>